<comment type="caution">
    <text evidence="1">The sequence shown here is derived from an EMBL/GenBank/DDBJ whole genome shotgun (WGS) entry which is preliminary data.</text>
</comment>
<dbReference type="EMBL" id="BPPX01000033">
    <property type="protein sequence ID" value="GJC88453.1"/>
    <property type="molecule type" value="Genomic_DNA"/>
</dbReference>
<keyword evidence="2" id="KW-1185">Reference proteome</keyword>
<dbReference type="AlphaFoldDB" id="A0AA37LYF9"/>
<proteinExistence type="predicted"/>
<organism evidence="1 2">
    <name type="scientific">Colletotrichum liriopes</name>
    <dbReference type="NCBI Taxonomy" id="708192"/>
    <lineage>
        <taxon>Eukaryota</taxon>
        <taxon>Fungi</taxon>
        <taxon>Dikarya</taxon>
        <taxon>Ascomycota</taxon>
        <taxon>Pezizomycotina</taxon>
        <taxon>Sordariomycetes</taxon>
        <taxon>Hypocreomycetidae</taxon>
        <taxon>Glomerellales</taxon>
        <taxon>Glomerellaceae</taxon>
        <taxon>Colletotrichum</taxon>
        <taxon>Colletotrichum spaethianum species complex</taxon>
    </lineage>
</organism>
<dbReference type="Proteomes" id="UP001055172">
    <property type="component" value="Unassembled WGS sequence"/>
</dbReference>
<name>A0AA37LYF9_9PEZI</name>
<evidence type="ECO:0000313" key="1">
    <source>
        <dbReference type="EMBL" id="GJC88453.1"/>
    </source>
</evidence>
<protein>
    <submittedName>
        <fullName evidence="1">Uncharacterized protein</fullName>
    </submittedName>
</protein>
<reference evidence="1 2" key="1">
    <citation type="submission" date="2021-07" db="EMBL/GenBank/DDBJ databases">
        <title>Genome data of Colletotrichum spaethianum.</title>
        <authorList>
            <person name="Utami Y.D."/>
            <person name="Hiruma K."/>
        </authorList>
    </citation>
    <scope>NUCLEOTIDE SEQUENCE [LARGE SCALE GENOMIC DNA]</scope>
    <source>
        <strain evidence="1 2">MAFF 242679</strain>
    </source>
</reference>
<accession>A0AA37LYF9</accession>
<evidence type="ECO:0000313" key="2">
    <source>
        <dbReference type="Proteomes" id="UP001055172"/>
    </source>
</evidence>
<gene>
    <name evidence="1" type="ORF">ColLi_11291</name>
</gene>
<sequence length="165" mass="18265">MLRDLDDKNRGLKVLRSGRVGDAIPPCNGDEIVISDIVTRRQADRHVYIQVPDPDLGLIDLSYVPAWELGKTLALEDPSVTAVLARLRTKIHNDSLEAARKDIFRRLRISQAVLGTLGDDVHEHSVLTDTDCRSTYVPISRIKADVADLVDALNHINDNVHSSGI</sequence>